<name>A0AA38WLU5_9ASTR</name>
<organism evidence="2 3">
    <name type="scientific">Centaurea solstitialis</name>
    <name type="common">yellow star-thistle</name>
    <dbReference type="NCBI Taxonomy" id="347529"/>
    <lineage>
        <taxon>Eukaryota</taxon>
        <taxon>Viridiplantae</taxon>
        <taxon>Streptophyta</taxon>
        <taxon>Embryophyta</taxon>
        <taxon>Tracheophyta</taxon>
        <taxon>Spermatophyta</taxon>
        <taxon>Magnoliopsida</taxon>
        <taxon>eudicotyledons</taxon>
        <taxon>Gunneridae</taxon>
        <taxon>Pentapetalae</taxon>
        <taxon>asterids</taxon>
        <taxon>campanulids</taxon>
        <taxon>Asterales</taxon>
        <taxon>Asteraceae</taxon>
        <taxon>Carduoideae</taxon>
        <taxon>Cardueae</taxon>
        <taxon>Centaureinae</taxon>
        <taxon>Centaurea</taxon>
    </lineage>
</organism>
<dbReference type="Proteomes" id="UP001172457">
    <property type="component" value="Chromosome 3"/>
</dbReference>
<evidence type="ECO:0000313" key="2">
    <source>
        <dbReference type="EMBL" id="KAJ9557180.1"/>
    </source>
</evidence>
<protein>
    <submittedName>
        <fullName evidence="2">Uncharacterized protein</fullName>
    </submittedName>
</protein>
<dbReference type="AlphaFoldDB" id="A0AA38WLU5"/>
<accession>A0AA38WLU5</accession>
<gene>
    <name evidence="2" type="ORF">OSB04_011794</name>
</gene>
<reference evidence="2" key="1">
    <citation type="submission" date="2023-03" db="EMBL/GenBank/DDBJ databases">
        <title>Chromosome-scale reference genome and RAD-based genetic map of yellow starthistle (Centaurea solstitialis) reveal putative structural variation and QTLs associated with invader traits.</title>
        <authorList>
            <person name="Reatini B."/>
            <person name="Cang F.A."/>
            <person name="Jiang Q."/>
            <person name="Mckibben M.T.W."/>
            <person name="Barker M.S."/>
            <person name="Rieseberg L.H."/>
            <person name="Dlugosch K.M."/>
        </authorList>
    </citation>
    <scope>NUCLEOTIDE SEQUENCE</scope>
    <source>
        <strain evidence="2">CAN-66</strain>
        <tissue evidence="2">Leaf</tissue>
    </source>
</reference>
<keyword evidence="3" id="KW-1185">Reference proteome</keyword>
<feature type="region of interest" description="Disordered" evidence="1">
    <location>
        <begin position="58"/>
        <end position="82"/>
    </location>
</feature>
<feature type="compositionally biased region" description="Basic and acidic residues" evidence="1">
    <location>
        <begin position="61"/>
        <end position="75"/>
    </location>
</feature>
<sequence length="82" mass="9774">MKKDVALYVNKYLTCARVKPKHKNNNFGIRTRKRENLQCMILRHGSTQKLMEANFENLEEAESRGEEEYKSHWQKTEGQQTM</sequence>
<evidence type="ECO:0000313" key="3">
    <source>
        <dbReference type="Proteomes" id="UP001172457"/>
    </source>
</evidence>
<comment type="caution">
    <text evidence="2">The sequence shown here is derived from an EMBL/GenBank/DDBJ whole genome shotgun (WGS) entry which is preliminary data.</text>
</comment>
<proteinExistence type="predicted"/>
<dbReference type="EMBL" id="JARYMX010000003">
    <property type="protein sequence ID" value="KAJ9557180.1"/>
    <property type="molecule type" value="Genomic_DNA"/>
</dbReference>
<evidence type="ECO:0000256" key="1">
    <source>
        <dbReference type="SAM" id="MobiDB-lite"/>
    </source>
</evidence>